<evidence type="ECO:0000313" key="11">
    <source>
        <dbReference type="EMBL" id="KAK2160201.1"/>
    </source>
</evidence>
<organism evidence="11 12">
    <name type="scientific">Paralvinella palmiformis</name>
    <dbReference type="NCBI Taxonomy" id="53620"/>
    <lineage>
        <taxon>Eukaryota</taxon>
        <taxon>Metazoa</taxon>
        <taxon>Spiralia</taxon>
        <taxon>Lophotrochozoa</taxon>
        <taxon>Annelida</taxon>
        <taxon>Polychaeta</taxon>
        <taxon>Sedentaria</taxon>
        <taxon>Canalipalpata</taxon>
        <taxon>Terebellida</taxon>
        <taxon>Terebelliformia</taxon>
        <taxon>Alvinellidae</taxon>
        <taxon>Paralvinella</taxon>
    </lineage>
</organism>
<keyword evidence="4 9" id="KW-0812">Transmembrane</keyword>
<proteinExistence type="inferred from homology"/>
<feature type="transmembrane region" description="Helical" evidence="9">
    <location>
        <begin position="263"/>
        <end position="292"/>
    </location>
</feature>
<dbReference type="GO" id="GO:0005886">
    <property type="term" value="C:plasma membrane"/>
    <property type="evidence" value="ECO:0007669"/>
    <property type="project" value="UniProtKB-SubCell"/>
</dbReference>
<dbReference type="Pfam" id="PF00876">
    <property type="entry name" value="Innexin"/>
    <property type="match status" value="1"/>
</dbReference>
<reference evidence="11" key="1">
    <citation type="journal article" date="2023" name="Mol. Biol. Evol.">
        <title>Third-Generation Sequencing Reveals the Adaptive Role of the Epigenome in Three Deep-Sea Polychaetes.</title>
        <authorList>
            <person name="Perez M."/>
            <person name="Aroh O."/>
            <person name="Sun Y."/>
            <person name="Lan Y."/>
            <person name="Juniper S.K."/>
            <person name="Young C.R."/>
            <person name="Angers B."/>
            <person name="Qian P.Y."/>
        </authorList>
    </citation>
    <scope>NUCLEOTIDE SEQUENCE</scope>
    <source>
        <strain evidence="11">P08H-3</strain>
    </source>
</reference>
<feature type="region of interest" description="Disordered" evidence="10">
    <location>
        <begin position="363"/>
        <end position="389"/>
    </location>
</feature>
<evidence type="ECO:0000256" key="3">
    <source>
        <dbReference type="ARBA" id="ARBA00022475"/>
    </source>
</evidence>
<dbReference type="InterPro" id="IPR000990">
    <property type="entry name" value="Innexin"/>
</dbReference>
<comment type="caution">
    <text evidence="9">Lacks conserved residue(s) required for the propagation of feature annotation.</text>
</comment>
<dbReference type="PRINTS" id="PR01262">
    <property type="entry name" value="INNEXIN"/>
</dbReference>
<accession>A0AAD9JVX3</accession>
<evidence type="ECO:0000256" key="8">
    <source>
        <dbReference type="ARBA" id="ARBA00023303"/>
    </source>
</evidence>
<keyword evidence="8 9" id="KW-0407">Ion channel</keyword>
<evidence type="ECO:0000256" key="1">
    <source>
        <dbReference type="ARBA" id="ARBA00004651"/>
    </source>
</evidence>
<evidence type="ECO:0000256" key="5">
    <source>
        <dbReference type="ARBA" id="ARBA00022989"/>
    </source>
</evidence>
<dbReference type="PANTHER" id="PTHR11893">
    <property type="entry name" value="INNEXIN"/>
    <property type="match status" value="1"/>
</dbReference>
<keyword evidence="5 9" id="KW-1133">Transmembrane helix</keyword>
<dbReference type="PANTHER" id="PTHR11893:SF36">
    <property type="entry name" value="INNEXIN-5"/>
    <property type="match status" value="1"/>
</dbReference>
<keyword evidence="12" id="KW-1185">Reference proteome</keyword>
<dbReference type="AlphaFoldDB" id="A0AAD9JVX3"/>
<dbReference type="EMBL" id="JAODUP010000138">
    <property type="protein sequence ID" value="KAK2160201.1"/>
    <property type="molecule type" value="Genomic_DNA"/>
</dbReference>
<evidence type="ECO:0000256" key="7">
    <source>
        <dbReference type="ARBA" id="ARBA00023136"/>
    </source>
</evidence>
<evidence type="ECO:0000313" key="12">
    <source>
        <dbReference type="Proteomes" id="UP001208570"/>
    </source>
</evidence>
<comment type="similarity">
    <text evidence="9">Belongs to the pannexin family.</text>
</comment>
<evidence type="ECO:0000256" key="2">
    <source>
        <dbReference type="ARBA" id="ARBA00022448"/>
    </source>
</evidence>
<keyword evidence="7 9" id="KW-0472">Membrane</keyword>
<protein>
    <recommendedName>
        <fullName evidence="9">Innexin</fullName>
    </recommendedName>
</protein>
<comment type="subcellular location">
    <subcellularLocation>
        <location evidence="1 9">Cell membrane</location>
        <topology evidence="1 9">Multi-pass membrane protein</topology>
    </subcellularLocation>
</comment>
<dbReference type="PROSITE" id="PS51013">
    <property type="entry name" value="PANNEXIN"/>
    <property type="match status" value="1"/>
</dbReference>
<comment type="function">
    <text evidence="9">Structural component of the gap junctions.</text>
</comment>
<keyword evidence="3" id="KW-1003">Cell membrane</keyword>
<sequence>MDKLLKSLFQINEFKFRTDDDVVDRLSRQYTPSLLVMFSVLVSIKQYVGDPISCWCPAQFTQSHQEYTNTVCWVSNTYYVPFSQAGMFFLPCTGWRFLNRRTGISLPAIMEAGLNCLKAIYPETKEKTLRFMVLQIDGYLINQTRDPEGLCARIKDSLSRICCFFCSKDSGNYLVFIYMFTKVLYIMNTVAQLFVLDVFLGMDRNYHLYGIQVISRLLYGQDWTLSERFPRVTLCDFQIRQQTNVHRYTVQCVLPINLFNEKIFIFIWFWLFFVAIAAVANFLHWIGNIAILSMQASYVRRQLRSMELNKRDYKAIRKFTEHYLRRDGLLIIRLVAKNAGDLIAAELIHGLWLNYGPDRRSLAESRSDTSRKGQGQGRPMMVSENPIRRNTGTRWSMVKRILVKRNSQNSEEQERDENNFIRVEDI</sequence>
<name>A0AAD9JVX3_9ANNE</name>
<dbReference type="GO" id="GO:0005921">
    <property type="term" value="C:gap junction"/>
    <property type="evidence" value="ECO:0007669"/>
    <property type="project" value="UniProtKB-UniRule"/>
</dbReference>
<evidence type="ECO:0000256" key="4">
    <source>
        <dbReference type="ARBA" id="ARBA00022692"/>
    </source>
</evidence>
<evidence type="ECO:0000256" key="6">
    <source>
        <dbReference type="ARBA" id="ARBA00023065"/>
    </source>
</evidence>
<dbReference type="GO" id="GO:0034220">
    <property type="term" value="P:monoatomic ion transmembrane transport"/>
    <property type="evidence" value="ECO:0007669"/>
    <property type="project" value="UniProtKB-KW"/>
</dbReference>
<feature type="transmembrane region" description="Helical" evidence="9">
    <location>
        <begin position="173"/>
        <end position="195"/>
    </location>
</feature>
<keyword evidence="2 9" id="KW-0813">Transport</keyword>
<evidence type="ECO:0000256" key="9">
    <source>
        <dbReference type="RuleBase" id="RU010713"/>
    </source>
</evidence>
<keyword evidence="6 9" id="KW-0406">Ion transport</keyword>
<gene>
    <name evidence="9" type="primary">inx</name>
    <name evidence="11" type="ORF">LSH36_138g07017</name>
</gene>
<evidence type="ECO:0000256" key="10">
    <source>
        <dbReference type="SAM" id="MobiDB-lite"/>
    </source>
</evidence>
<dbReference type="Proteomes" id="UP001208570">
    <property type="component" value="Unassembled WGS sequence"/>
</dbReference>
<comment type="caution">
    <text evidence="11">The sequence shown here is derived from an EMBL/GenBank/DDBJ whole genome shotgun (WGS) entry which is preliminary data.</text>
</comment>